<sequence length="291" mass="34072">MVLSDIEARIKAKIEAVGTPLKNWDIQINYGIKTGFNEAFIIDGAKREELLKKSPEADEIIRPILRGKDIRKNNIEFGDKWLLFIPWHFPLHENPSITGSSNLAEQAFIAKYPAIYNHLLGFKDKLVKRNQAETGIRYEWYALQRCANTYYKEFDEEKLVYSEIVREPQFCLDFNKMIVNDTCFIMTGKKLKYILAALNSDLVLYFYKKFYAGGGLGEDGIRYKKIFLEKLPIPKVSHFDEQIIYDLVDLIYLESSIANENMKMIDELFLKYYQISEEEKSEIYFKSQQSL</sequence>
<gene>
    <name evidence="6" type="ORF">A5893_02250</name>
</gene>
<dbReference type="InterPro" id="IPR025931">
    <property type="entry name" value="TaqI_C"/>
</dbReference>
<dbReference type="InterPro" id="IPR050953">
    <property type="entry name" value="N4_N6_ade-DNA_methylase"/>
</dbReference>
<dbReference type="RefSeq" id="WP_068820993.1">
    <property type="nucleotide sequence ID" value="NZ_LWHJ01000011.1"/>
</dbReference>
<accession>A0A179DLR3</accession>
<evidence type="ECO:0000259" key="5">
    <source>
        <dbReference type="Pfam" id="PF12950"/>
    </source>
</evidence>
<reference evidence="6 7" key="2">
    <citation type="submission" date="2016-06" db="EMBL/GenBank/DDBJ databases">
        <title>Pedobacter psychrophilus sp. nov., isolated from Antarctic fragmentary rock.</title>
        <authorList>
            <person name="Svec P."/>
        </authorList>
    </citation>
    <scope>NUCLEOTIDE SEQUENCE [LARGE SCALE GENOMIC DNA]</scope>
    <source>
        <strain evidence="6 7">CCM 8644</strain>
    </source>
</reference>
<keyword evidence="3" id="KW-0808">Transferase</keyword>
<evidence type="ECO:0000256" key="4">
    <source>
        <dbReference type="ARBA" id="ARBA00047942"/>
    </source>
</evidence>
<dbReference type="PANTHER" id="PTHR33841:SF1">
    <property type="entry name" value="DNA METHYLTRANSFERASE A"/>
    <property type="match status" value="1"/>
</dbReference>
<dbReference type="PANTHER" id="PTHR33841">
    <property type="entry name" value="DNA METHYLTRANSFERASE YEEA-RELATED"/>
    <property type="match status" value="1"/>
</dbReference>
<keyword evidence="7" id="KW-1185">Reference proteome</keyword>
<evidence type="ECO:0000256" key="2">
    <source>
        <dbReference type="ARBA" id="ARBA00022603"/>
    </source>
</evidence>
<dbReference type="EC" id="2.1.1.72" evidence="1"/>
<dbReference type="GO" id="GO:0009007">
    <property type="term" value="F:site-specific DNA-methyltransferase (adenine-specific) activity"/>
    <property type="evidence" value="ECO:0007669"/>
    <property type="project" value="UniProtKB-EC"/>
</dbReference>
<feature type="domain" description="TaqI-like C-terminal specificity" evidence="5">
    <location>
        <begin position="63"/>
        <end position="233"/>
    </location>
</feature>
<name>A0A179DLR3_9SPHI</name>
<evidence type="ECO:0000256" key="1">
    <source>
        <dbReference type="ARBA" id="ARBA00011900"/>
    </source>
</evidence>
<reference evidence="6 7" key="1">
    <citation type="submission" date="2016-04" db="EMBL/GenBank/DDBJ databases">
        <authorList>
            <person name="Evans L.H."/>
            <person name="Alamgir A."/>
            <person name="Owens N."/>
            <person name="Weber N.D."/>
            <person name="Virtaneva K."/>
            <person name="Barbian K."/>
            <person name="Babar A."/>
            <person name="Rosenke K."/>
        </authorList>
    </citation>
    <scope>NUCLEOTIDE SEQUENCE [LARGE SCALE GENOMIC DNA]</scope>
    <source>
        <strain evidence="6 7">CCM 8644</strain>
    </source>
</reference>
<dbReference type="OrthoDB" id="32195at2"/>
<organism evidence="6 7">
    <name type="scientific">Pedobacter psychrophilus</name>
    <dbReference type="NCBI Taxonomy" id="1826909"/>
    <lineage>
        <taxon>Bacteria</taxon>
        <taxon>Pseudomonadati</taxon>
        <taxon>Bacteroidota</taxon>
        <taxon>Sphingobacteriia</taxon>
        <taxon>Sphingobacteriales</taxon>
        <taxon>Sphingobacteriaceae</taxon>
        <taxon>Pedobacter</taxon>
    </lineage>
</organism>
<proteinExistence type="predicted"/>
<comment type="caution">
    <text evidence="6">The sequence shown here is derived from an EMBL/GenBank/DDBJ whole genome shotgun (WGS) entry which is preliminary data.</text>
</comment>
<dbReference type="EMBL" id="LWHJ01000011">
    <property type="protein sequence ID" value="OAQ41961.1"/>
    <property type="molecule type" value="Genomic_DNA"/>
</dbReference>
<dbReference type="AlphaFoldDB" id="A0A179DLR3"/>
<dbReference type="GO" id="GO:0032259">
    <property type="term" value="P:methylation"/>
    <property type="evidence" value="ECO:0007669"/>
    <property type="project" value="UniProtKB-KW"/>
</dbReference>
<evidence type="ECO:0000313" key="6">
    <source>
        <dbReference type="EMBL" id="OAQ41961.1"/>
    </source>
</evidence>
<protein>
    <recommendedName>
        <fullName evidence="1">site-specific DNA-methyltransferase (adenine-specific)</fullName>
        <ecNumber evidence="1">2.1.1.72</ecNumber>
    </recommendedName>
</protein>
<dbReference type="Pfam" id="PF12950">
    <property type="entry name" value="TaqI_C"/>
    <property type="match status" value="1"/>
</dbReference>
<evidence type="ECO:0000313" key="7">
    <source>
        <dbReference type="Proteomes" id="UP000078459"/>
    </source>
</evidence>
<comment type="catalytic activity">
    <reaction evidence="4">
        <text>a 2'-deoxyadenosine in DNA + S-adenosyl-L-methionine = an N(6)-methyl-2'-deoxyadenosine in DNA + S-adenosyl-L-homocysteine + H(+)</text>
        <dbReference type="Rhea" id="RHEA:15197"/>
        <dbReference type="Rhea" id="RHEA-COMP:12418"/>
        <dbReference type="Rhea" id="RHEA-COMP:12419"/>
        <dbReference type="ChEBI" id="CHEBI:15378"/>
        <dbReference type="ChEBI" id="CHEBI:57856"/>
        <dbReference type="ChEBI" id="CHEBI:59789"/>
        <dbReference type="ChEBI" id="CHEBI:90615"/>
        <dbReference type="ChEBI" id="CHEBI:90616"/>
        <dbReference type="EC" id="2.1.1.72"/>
    </reaction>
</comment>
<dbReference type="Proteomes" id="UP000078459">
    <property type="component" value="Unassembled WGS sequence"/>
</dbReference>
<keyword evidence="2" id="KW-0489">Methyltransferase</keyword>
<evidence type="ECO:0000256" key="3">
    <source>
        <dbReference type="ARBA" id="ARBA00022679"/>
    </source>
</evidence>
<dbReference type="STRING" id="1826909.A5893_02250"/>